<reference evidence="1 2" key="3">
    <citation type="journal article" date="2022" name="Microbiol. Spectr.">
        <title>Folding features and dynamics of 3D genome architecture in plant fungal pathogens.</title>
        <authorList>
            <person name="Xia C."/>
        </authorList>
    </citation>
    <scope>NUCLEOTIDE SEQUENCE [LARGE SCALE GENOMIC DNA]</scope>
    <source>
        <strain evidence="1 2">93-210</strain>
    </source>
</reference>
<evidence type="ECO:0000313" key="2">
    <source>
        <dbReference type="Proteomes" id="UP001060170"/>
    </source>
</evidence>
<keyword evidence="2" id="KW-1185">Reference proteome</keyword>
<reference evidence="2" key="2">
    <citation type="journal article" date="2018" name="Mol. Plant Microbe Interact.">
        <title>Genome sequence resources for the wheat stripe rust pathogen (Puccinia striiformis f. sp. tritici) and the barley stripe rust pathogen (Puccinia striiformis f. sp. hordei).</title>
        <authorList>
            <person name="Xia C."/>
            <person name="Wang M."/>
            <person name="Yin C."/>
            <person name="Cornejo O.E."/>
            <person name="Hulbert S.H."/>
            <person name="Chen X."/>
        </authorList>
    </citation>
    <scope>NUCLEOTIDE SEQUENCE [LARGE SCALE GENOMIC DNA]</scope>
    <source>
        <strain evidence="2">93-210</strain>
    </source>
</reference>
<protein>
    <submittedName>
        <fullName evidence="1">Uncharacterized protein</fullName>
    </submittedName>
</protein>
<sequence length="603" mass="65092">MSWMSELLASYNECKISFMSSHHRKGKAPAKSSSSSTFTLADLKSKHEIWNFMLCDLIPTGPLSQPNTTESQKKSAIASWAIMVLVAFGLARAIQDAIISEEPVDTRYGRLYALSDLTFRLLTATPFAQRPSASPSEAPIQIAKIMLEKNYAALLSNALADVDLNFPSVQRLSNSILRPLEHLTKAVTKISRASTNRKTGNNTTGPASTIEVESVPPTESSVEDEEMMPTEEDAPDLYRNSALGLYEGELEPGNRDNSPSTSEEQDHFDDDDADMDDLDDGAMLGGSDLSDASDEDGDVTIDMGEPDSDTSDGDHEGEDDDDDDDDDDPDDDDDEDDDDGDDDDVDDHHEDKDDTDLDMGIVNRGGGNAIVMPQSLDNPSDLDEEARNLMNFLNSGAPDLGLPEGDDQLINAGGGRGKIEDHMDDEDGGSAGDQGHVVDDGFEGGSLDSGDEVVIETGIGDNRTEAAPWSWNGVLPFQPRAKIQAAPVDLGGHPTLLHQATDNVFGRPRTGQQSMGISTHPLLVEDSSRPSRGEGFSRSHRRMDIRSGSVDQWITAIENLLGGGAGATRLPLLGQPDGSTTRQRTHRSSPWRCACSLRKFAGD</sequence>
<comment type="caution">
    <text evidence="1">The sequence shown here is derived from an EMBL/GenBank/DDBJ whole genome shotgun (WGS) entry which is preliminary data.</text>
</comment>
<name>A0ACC0E285_9BASI</name>
<proteinExistence type="predicted"/>
<dbReference type="Proteomes" id="UP001060170">
    <property type="component" value="Chromosome 11"/>
</dbReference>
<accession>A0ACC0E285</accession>
<dbReference type="EMBL" id="CM045875">
    <property type="protein sequence ID" value="KAI7943964.1"/>
    <property type="molecule type" value="Genomic_DNA"/>
</dbReference>
<evidence type="ECO:0000313" key="1">
    <source>
        <dbReference type="EMBL" id="KAI7943964.1"/>
    </source>
</evidence>
<organism evidence="1 2">
    <name type="scientific">Puccinia striiformis f. sp. tritici</name>
    <dbReference type="NCBI Taxonomy" id="168172"/>
    <lineage>
        <taxon>Eukaryota</taxon>
        <taxon>Fungi</taxon>
        <taxon>Dikarya</taxon>
        <taxon>Basidiomycota</taxon>
        <taxon>Pucciniomycotina</taxon>
        <taxon>Pucciniomycetes</taxon>
        <taxon>Pucciniales</taxon>
        <taxon>Pucciniaceae</taxon>
        <taxon>Puccinia</taxon>
    </lineage>
</organism>
<reference evidence="2" key="1">
    <citation type="journal article" date="2018" name="BMC Genomics">
        <title>Genomic insights into host adaptation between the wheat stripe rust pathogen (Puccinia striiformis f. sp. tritici) and the barley stripe rust pathogen (Puccinia striiformis f. sp. hordei).</title>
        <authorList>
            <person name="Xia C."/>
            <person name="Wang M."/>
            <person name="Yin C."/>
            <person name="Cornejo O.E."/>
            <person name="Hulbert S.H."/>
            <person name="Chen X."/>
        </authorList>
    </citation>
    <scope>NUCLEOTIDE SEQUENCE [LARGE SCALE GENOMIC DNA]</scope>
    <source>
        <strain evidence="2">93-210</strain>
    </source>
</reference>
<gene>
    <name evidence="1" type="ORF">MJO28_011492</name>
</gene>